<dbReference type="InterPro" id="IPR006664">
    <property type="entry name" value="OMP_bac"/>
</dbReference>
<dbReference type="Pfam" id="PF06078">
    <property type="entry name" value="DUF937"/>
    <property type="match status" value="1"/>
</dbReference>
<dbReference type="Proteomes" id="UP001596287">
    <property type="component" value="Unassembled WGS sequence"/>
</dbReference>
<evidence type="ECO:0000256" key="1">
    <source>
        <dbReference type="ARBA" id="ARBA00004442"/>
    </source>
</evidence>
<dbReference type="InterPro" id="IPR036737">
    <property type="entry name" value="OmpA-like_sf"/>
</dbReference>
<evidence type="ECO:0000256" key="3">
    <source>
        <dbReference type="PROSITE-ProRule" id="PRU00473"/>
    </source>
</evidence>
<evidence type="ECO:0000313" key="7">
    <source>
        <dbReference type="Proteomes" id="UP001596287"/>
    </source>
</evidence>
<comment type="subcellular location">
    <subcellularLocation>
        <location evidence="1">Cell outer membrane</location>
    </subcellularLocation>
</comment>
<organism evidence="6 7">
    <name type="scientific">Flavobacterium qiangtangense</name>
    <dbReference type="NCBI Taxonomy" id="1442595"/>
    <lineage>
        <taxon>Bacteria</taxon>
        <taxon>Pseudomonadati</taxon>
        <taxon>Bacteroidota</taxon>
        <taxon>Flavobacteriia</taxon>
        <taxon>Flavobacteriales</taxon>
        <taxon>Flavobacteriaceae</taxon>
        <taxon>Flavobacterium</taxon>
    </lineage>
</organism>
<dbReference type="InterPro" id="IPR050330">
    <property type="entry name" value="Bact_OuterMem_StrucFunc"/>
</dbReference>
<proteinExistence type="predicted"/>
<evidence type="ECO:0000256" key="2">
    <source>
        <dbReference type="ARBA" id="ARBA00023136"/>
    </source>
</evidence>
<gene>
    <name evidence="6" type="ORF">ACFPVY_11655</name>
</gene>
<protein>
    <submittedName>
        <fullName evidence="6">DUF937 domain-containing protein</fullName>
    </submittedName>
</protein>
<reference evidence="7" key="1">
    <citation type="journal article" date="2019" name="Int. J. Syst. Evol. Microbiol.">
        <title>The Global Catalogue of Microorganisms (GCM) 10K type strain sequencing project: providing services to taxonomists for standard genome sequencing and annotation.</title>
        <authorList>
            <consortium name="The Broad Institute Genomics Platform"/>
            <consortium name="The Broad Institute Genome Sequencing Center for Infectious Disease"/>
            <person name="Wu L."/>
            <person name="Ma J."/>
        </authorList>
    </citation>
    <scope>NUCLEOTIDE SEQUENCE [LARGE SCALE GENOMIC DNA]</scope>
    <source>
        <strain evidence="7">CCUG 49679</strain>
    </source>
</reference>
<comment type="caution">
    <text evidence="6">The sequence shown here is derived from an EMBL/GenBank/DDBJ whole genome shotgun (WGS) entry which is preliminary data.</text>
</comment>
<feature type="domain" description="OmpA-like" evidence="5">
    <location>
        <begin position="289"/>
        <end position="406"/>
    </location>
</feature>
<dbReference type="EMBL" id="JBHSQB010000008">
    <property type="protein sequence ID" value="MFC6097299.1"/>
    <property type="molecule type" value="Genomic_DNA"/>
</dbReference>
<keyword evidence="4" id="KW-0812">Transmembrane</keyword>
<dbReference type="InterPro" id="IPR006665">
    <property type="entry name" value="OmpA-like"/>
</dbReference>
<dbReference type="Gene3D" id="3.30.1330.60">
    <property type="entry name" value="OmpA-like domain"/>
    <property type="match status" value="1"/>
</dbReference>
<dbReference type="CDD" id="cd07185">
    <property type="entry name" value="OmpA_C-like"/>
    <property type="match status" value="1"/>
</dbReference>
<feature type="transmembrane region" description="Helical" evidence="4">
    <location>
        <begin position="189"/>
        <end position="207"/>
    </location>
</feature>
<keyword evidence="4" id="KW-1133">Transmembrane helix</keyword>
<dbReference type="PANTHER" id="PTHR30329">
    <property type="entry name" value="STATOR ELEMENT OF FLAGELLAR MOTOR COMPLEX"/>
    <property type="match status" value="1"/>
</dbReference>
<dbReference type="SUPFAM" id="SSF103088">
    <property type="entry name" value="OmpA-like"/>
    <property type="match status" value="1"/>
</dbReference>
<keyword evidence="2 3" id="KW-0472">Membrane</keyword>
<name>A0ABW1PP39_9FLAO</name>
<evidence type="ECO:0000256" key="4">
    <source>
        <dbReference type="SAM" id="Phobius"/>
    </source>
</evidence>
<dbReference type="Pfam" id="PF00691">
    <property type="entry name" value="OmpA"/>
    <property type="match status" value="1"/>
</dbReference>
<dbReference type="PANTHER" id="PTHR30329:SF20">
    <property type="entry name" value="EXPORTED PROTEIN"/>
    <property type="match status" value="1"/>
</dbReference>
<keyword evidence="7" id="KW-1185">Reference proteome</keyword>
<sequence length="406" mass="43363">MSKNLVESISEYITPDLVSKASALLGESQTGISKTISVAIPTFLAGLVKKSEHPNGTDTIMNMVSQSSSQSVFSDLPSYLTKGEDKSSLFLSQIFGNKLSSITDFLSNIGGVKGSSVTALLGMIGPMIMAHFGKSGTSASGLTNLLSSEKSSILAALPSGLGSMFHFGNSVKEFKTEHIEKKSSGLPKWLLPLLLILAALVALYFFTKRCDKAPDASTTVVDTLNTKVSTAIEKVDTTVAGTGSAISDLAAKLGAFFKFKLPNGVELNVPQNGVESQIITWMNDETKVVDKKTWFNFDRLLFDTGKSTLTADSQEQLKNVAEIMKAYPAMEIKLGGYTDNTGDAATNLKLSDGRAKSVMAELVKLGVDSKRVAAEGYGDQFPVADNATEEGRAQNRRIGIRITKKS</sequence>
<evidence type="ECO:0000259" key="5">
    <source>
        <dbReference type="PROSITE" id="PS51123"/>
    </source>
</evidence>
<dbReference type="InterPro" id="IPR009282">
    <property type="entry name" value="DUF937"/>
</dbReference>
<dbReference type="RefSeq" id="WP_379792200.1">
    <property type="nucleotide sequence ID" value="NZ_JBHSQB010000008.1"/>
</dbReference>
<dbReference type="PROSITE" id="PS51123">
    <property type="entry name" value="OMPA_2"/>
    <property type="match status" value="1"/>
</dbReference>
<dbReference type="PRINTS" id="PR01021">
    <property type="entry name" value="OMPADOMAIN"/>
</dbReference>
<evidence type="ECO:0000313" key="6">
    <source>
        <dbReference type="EMBL" id="MFC6097299.1"/>
    </source>
</evidence>
<accession>A0ABW1PP39</accession>